<accession>A0ABQ5HZE2</accession>
<comment type="caution">
    <text evidence="2">The sequence shown here is derived from an EMBL/GenBank/DDBJ whole genome shotgun (WGS) entry which is preliminary data.</text>
</comment>
<reference evidence="2" key="1">
    <citation type="journal article" date="2022" name="Int. J. Mol. Sci.">
        <title>Draft Genome of Tanacetum Coccineum: Genomic Comparison of Closely Related Tanacetum-Family Plants.</title>
        <authorList>
            <person name="Yamashiro T."/>
            <person name="Shiraishi A."/>
            <person name="Nakayama K."/>
            <person name="Satake H."/>
        </authorList>
    </citation>
    <scope>NUCLEOTIDE SEQUENCE</scope>
</reference>
<protein>
    <submittedName>
        <fullName evidence="2">Uncharacterized protein</fullName>
    </submittedName>
</protein>
<proteinExistence type="predicted"/>
<evidence type="ECO:0000313" key="2">
    <source>
        <dbReference type="EMBL" id="GJT92831.1"/>
    </source>
</evidence>
<feature type="region of interest" description="Disordered" evidence="1">
    <location>
        <begin position="46"/>
        <end position="89"/>
    </location>
</feature>
<evidence type="ECO:0000313" key="3">
    <source>
        <dbReference type="Proteomes" id="UP001151760"/>
    </source>
</evidence>
<feature type="compositionally biased region" description="Basic and acidic residues" evidence="1">
    <location>
        <begin position="58"/>
        <end position="69"/>
    </location>
</feature>
<reference evidence="2" key="2">
    <citation type="submission" date="2022-01" db="EMBL/GenBank/DDBJ databases">
        <authorList>
            <person name="Yamashiro T."/>
            <person name="Shiraishi A."/>
            <person name="Satake H."/>
            <person name="Nakayama K."/>
        </authorList>
    </citation>
    <scope>NUCLEOTIDE SEQUENCE</scope>
</reference>
<organism evidence="2 3">
    <name type="scientific">Tanacetum coccineum</name>
    <dbReference type="NCBI Taxonomy" id="301880"/>
    <lineage>
        <taxon>Eukaryota</taxon>
        <taxon>Viridiplantae</taxon>
        <taxon>Streptophyta</taxon>
        <taxon>Embryophyta</taxon>
        <taxon>Tracheophyta</taxon>
        <taxon>Spermatophyta</taxon>
        <taxon>Magnoliopsida</taxon>
        <taxon>eudicotyledons</taxon>
        <taxon>Gunneridae</taxon>
        <taxon>Pentapetalae</taxon>
        <taxon>asterids</taxon>
        <taxon>campanulids</taxon>
        <taxon>Asterales</taxon>
        <taxon>Asteraceae</taxon>
        <taxon>Asteroideae</taxon>
        <taxon>Anthemideae</taxon>
        <taxon>Anthemidinae</taxon>
        <taxon>Tanacetum</taxon>
    </lineage>
</organism>
<dbReference type="Proteomes" id="UP001151760">
    <property type="component" value="Unassembled WGS sequence"/>
</dbReference>
<gene>
    <name evidence="2" type="ORF">Tco_1081676</name>
</gene>
<dbReference type="PANTHER" id="PTHR10241">
    <property type="entry name" value="LETHAL 2 GIANT LARVAE PROTEIN"/>
    <property type="match status" value="1"/>
</dbReference>
<dbReference type="PANTHER" id="PTHR10241:SF25">
    <property type="entry name" value="TOMOSYN, ISOFORM C"/>
    <property type="match status" value="1"/>
</dbReference>
<dbReference type="EMBL" id="BQNB010020147">
    <property type="protein sequence ID" value="GJT92831.1"/>
    <property type="molecule type" value="Genomic_DNA"/>
</dbReference>
<sequence length="168" mass="18686">MFVCTKDATLYVYDGYDYRTLNSKPVQLKKDTTAISMHVIERHNSVVEPVQQKGSSKSTKDVAAKKEPSTEVNQPKNEHLSQPENTNSGQSAMDSLVLLCCKDALCLYPLKSAVQIFAPPRTGESKTSLMSILRWSFKANMERTLSFMENGQIAMTNGSEVAFLSLLE</sequence>
<evidence type="ECO:0000256" key="1">
    <source>
        <dbReference type="SAM" id="MobiDB-lite"/>
    </source>
</evidence>
<keyword evidence="3" id="KW-1185">Reference proteome</keyword>
<name>A0ABQ5HZE2_9ASTR</name>